<dbReference type="Pfam" id="PF01259">
    <property type="entry name" value="SAICAR_synt"/>
    <property type="match status" value="1"/>
</dbReference>
<keyword evidence="5 8" id="KW-0658">Purine biosynthesis</keyword>
<comment type="catalytic activity">
    <reaction evidence="7 8">
        <text>5-amino-1-(5-phospho-D-ribosyl)imidazole-4-carboxylate + L-aspartate + ATP = (2S)-2-[5-amino-1-(5-phospho-beta-D-ribosyl)imidazole-4-carboxamido]succinate + ADP + phosphate + 2 H(+)</text>
        <dbReference type="Rhea" id="RHEA:22628"/>
        <dbReference type="ChEBI" id="CHEBI:15378"/>
        <dbReference type="ChEBI" id="CHEBI:29991"/>
        <dbReference type="ChEBI" id="CHEBI:30616"/>
        <dbReference type="ChEBI" id="CHEBI:43474"/>
        <dbReference type="ChEBI" id="CHEBI:58443"/>
        <dbReference type="ChEBI" id="CHEBI:77657"/>
        <dbReference type="ChEBI" id="CHEBI:456216"/>
        <dbReference type="EC" id="6.3.2.6"/>
    </reaction>
</comment>
<dbReference type="HAMAP" id="MF_00137">
    <property type="entry name" value="SAICAR_synth"/>
    <property type="match status" value="1"/>
</dbReference>
<evidence type="ECO:0000256" key="7">
    <source>
        <dbReference type="ARBA" id="ARBA00048475"/>
    </source>
</evidence>
<sequence length="305" mass="34123">MAVTALFETNLKNLTLRNRGKVRDMYAVDDDYLLIVATDRISAFDVVLPDPIPGKGSVLTALSDFWLDRTAKVIPNHRGADITLDEIIPDAEERARIEGQASIVRKLTPLPMEAIVRGYLIGSGWKDYRKTGQVCGIELPTGLVQASQLPEPIFTPSTKAEEGDHDENIDFEGIVALIGKELAEQVRTVSLELYREAARFALERGIIIADTKFEFGTDQSGNLVLIDEVLTPDSSRFWPVSDYRIGISPPSFDKQFVRDYLEGLDWNKQPPAPHLPTDVITQTAEKYREGQRRLMGEHVSASRRD</sequence>
<feature type="domain" description="SAICAR synthetase/ADE2 N-terminal" evidence="9">
    <location>
        <begin position="18"/>
        <end position="271"/>
    </location>
</feature>
<dbReference type="NCBIfam" id="NF010568">
    <property type="entry name" value="PRK13961.1"/>
    <property type="match status" value="1"/>
</dbReference>
<dbReference type="GO" id="GO:0006189">
    <property type="term" value="P:'de novo' IMP biosynthetic process"/>
    <property type="evidence" value="ECO:0007669"/>
    <property type="project" value="UniProtKB-UniRule"/>
</dbReference>
<dbReference type="CDD" id="cd01414">
    <property type="entry name" value="SAICAR_synt_Sc"/>
    <property type="match status" value="1"/>
</dbReference>
<protein>
    <recommendedName>
        <fullName evidence="8">Phosphoribosylaminoimidazole-succinocarboxamide synthase</fullName>
        <ecNumber evidence="8">6.3.2.6</ecNumber>
    </recommendedName>
    <alternativeName>
        <fullName evidence="8">SAICAR synthetase</fullName>
    </alternativeName>
</protein>
<dbReference type="SUPFAM" id="SSF56104">
    <property type="entry name" value="SAICAR synthase-like"/>
    <property type="match status" value="1"/>
</dbReference>
<gene>
    <name evidence="8" type="primary">purC</name>
    <name evidence="12" type="ORF">BECKTUN1418D_GA0071000_12311</name>
    <name evidence="11" type="ORF">BECKTUN1418E_GA0071001_10475</name>
    <name evidence="10" type="ORF">BECKTUN1418F_GA0071002_10485</name>
</gene>
<evidence type="ECO:0000256" key="6">
    <source>
        <dbReference type="ARBA" id="ARBA00022840"/>
    </source>
</evidence>
<dbReference type="GO" id="GO:0004639">
    <property type="term" value="F:phosphoribosylaminoimidazolesuccinocarboxamide synthase activity"/>
    <property type="evidence" value="ECO:0007669"/>
    <property type="project" value="UniProtKB-UniRule"/>
</dbReference>
<dbReference type="EMBL" id="CAADFV010000047">
    <property type="protein sequence ID" value="VFK57788.1"/>
    <property type="molecule type" value="Genomic_DNA"/>
</dbReference>
<keyword evidence="3 8" id="KW-0436">Ligase</keyword>
<name>A0A451AD10_9GAMM</name>
<dbReference type="PROSITE" id="PS01058">
    <property type="entry name" value="SAICAR_SYNTHETASE_2"/>
    <property type="match status" value="1"/>
</dbReference>
<dbReference type="InterPro" id="IPR001636">
    <property type="entry name" value="SAICAR_synth"/>
</dbReference>
<dbReference type="EMBL" id="CAADFY010000048">
    <property type="protein sequence ID" value="VFK54593.1"/>
    <property type="molecule type" value="Genomic_DNA"/>
</dbReference>
<dbReference type="InterPro" id="IPR028923">
    <property type="entry name" value="SAICAR_synt/ADE2_N"/>
</dbReference>
<evidence type="ECO:0000259" key="9">
    <source>
        <dbReference type="Pfam" id="PF01259"/>
    </source>
</evidence>
<dbReference type="PROSITE" id="PS01057">
    <property type="entry name" value="SAICAR_SYNTHETASE_1"/>
    <property type="match status" value="1"/>
</dbReference>
<evidence type="ECO:0000256" key="5">
    <source>
        <dbReference type="ARBA" id="ARBA00022755"/>
    </source>
</evidence>
<proteinExistence type="inferred from homology"/>
<keyword evidence="4 8" id="KW-0547">Nucleotide-binding</keyword>
<evidence type="ECO:0000256" key="4">
    <source>
        <dbReference type="ARBA" id="ARBA00022741"/>
    </source>
</evidence>
<keyword evidence="6 8" id="KW-0067">ATP-binding</keyword>
<dbReference type="Gene3D" id="3.30.200.20">
    <property type="entry name" value="Phosphorylase Kinase, domain 1"/>
    <property type="match status" value="1"/>
</dbReference>
<evidence type="ECO:0000313" key="10">
    <source>
        <dbReference type="EMBL" id="VFK54593.1"/>
    </source>
</evidence>
<evidence type="ECO:0000313" key="11">
    <source>
        <dbReference type="EMBL" id="VFK57788.1"/>
    </source>
</evidence>
<comment type="similarity">
    <text evidence="2 8">Belongs to the SAICAR synthetase family.</text>
</comment>
<dbReference type="EC" id="6.3.2.6" evidence="8"/>
<dbReference type="InterPro" id="IPR018236">
    <property type="entry name" value="SAICAR_synthetase_CS"/>
</dbReference>
<evidence type="ECO:0000313" key="12">
    <source>
        <dbReference type="EMBL" id="VFK63905.1"/>
    </source>
</evidence>
<accession>A0A451AD10</accession>
<evidence type="ECO:0000256" key="3">
    <source>
        <dbReference type="ARBA" id="ARBA00022598"/>
    </source>
</evidence>
<dbReference type="PANTHER" id="PTHR43700:SF1">
    <property type="entry name" value="PHOSPHORIBOSYLAMINOIMIDAZOLE-SUCCINOCARBOXAMIDE SYNTHASE"/>
    <property type="match status" value="1"/>
</dbReference>
<dbReference type="Gene3D" id="3.30.470.20">
    <property type="entry name" value="ATP-grasp fold, B domain"/>
    <property type="match status" value="1"/>
</dbReference>
<dbReference type="UniPathway" id="UPA00074">
    <property type="reaction ID" value="UER00131"/>
</dbReference>
<evidence type="ECO:0000256" key="8">
    <source>
        <dbReference type="HAMAP-Rule" id="MF_00137"/>
    </source>
</evidence>
<dbReference type="EMBL" id="CAADFX010000231">
    <property type="protein sequence ID" value="VFK63905.1"/>
    <property type="molecule type" value="Genomic_DNA"/>
</dbReference>
<dbReference type="GO" id="GO:0005737">
    <property type="term" value="C:cytoplasm"/>
    <property type="evidence" value="ECO:0007669"/>
    <property type="project" value="TreeGrafter"/>
</dbReference>
<dbReference type="NCBIfam" id="TIGR00081">
    <property type="entry name" value="purC"/>
    <property type="match status" value="1"/>
</dbReference>
<comment type="pathway">
    <text evidence="1 8">Purine metabolism; IMP biosynthesis via de novo pathway; 5-amino-1-(5-phospho-D-ribosyl)imidazole-4-carboxamide from 5-amino-1-(5-phospho-D-ribosyl)imidazole-4-carboxylate: step 1/2.</text>
</comment>
<organism evidence="12">
    <name type="scientific">Candidatus Kentrum sp. TUN</name>
    <dbReference type="NCBI Taxonomy" id="2126343"/>
    <lineage>
        <taxon>Bacteria</taxon>
        <taxon>Pseudomonadati</taxon>
        <taxon>Pseudomonadota</taxon>
        <taxon>Gammaproteobacteria</taxon>
        <taxon>Candidatus Kentrum</taxon>
    </lineage>
</organism>
<dbReference type="FunFam" id="3.30.470.20:FF:000015">
    <property type="entry name" value="Phosphoribosylaminoimidazole-succinocarboxamide synthase"/>
    <property type="match status" value="1"/>
</dbReference>
<evidence type="ECO:0000256" key="1">
    <source>
        <dbReference type="ARBA" id="ARBA00004672"/>
    </source>
</evidence>
<reference evidence="12" key="1">
    <citation type="submission" date="2019-02" db="EMBL/GenBank/DDBJ databases">
        <authorList>
            <person name="Gruber-Vodicka R. H."/>
            <person name="Seah K. B. B."/>
        </authorList>
    </citation>
    <scope>NUCLEOTIDE SEQUENCE</scope>
    <source>
        <strain evidence="12">BECK_BY1</strain>
        <strain evidence="11">BECK_BY2</strain>
        <strain evidence="10">BECK_BY3</strain>
    </source>
</reference>
<dbReference type="AlphaFoldDB" id="A0A451AD10"/>
<dbReference type="PANTHER" id="PTHR43700">
    <property type="entry name" value="PHOSPHORIBOSYLAMINOIMIDAZOLE-SUCCINOCARBOXAMIDE SYNTHASE"/>
    <property type="match status" value="1"/>
</dbReference>
<dbReference type="GO" id="GO:0005524">
    <property type="term" value="F:ATP binding"/>
    <property type="evidence" value="ECO:0007669"/>
    <property type="project" value="UniProtKB-KW"/>
</dbReference>
<evidence type="ECO:0000256" key="2">
    <source>
        <dbReference type="ARBA" id="ARBA00010190"/>
    </source>
</evidence>